<gene>
    <name evidence="1" type="ORF">MNEG_7660</name>
</gene>
<keyword evidence="1" id="KW-0560">Oxidoreductase</keyword>
<proteinExistence type="predicted"/>
<name>A0A0D2N255_9CHLO</name>
<accession>A0A0D2N255</accession>
<protein>
    <submittedName>
        <fullName evidence="1">Omega-6 fatty acid desaturase</fullName>
        <ecNumber evidence="1">1.14.19.-</ecNumber>
    </submittedName>
</protein>
<sequence length="76" mass="8965">MACPAAVLGAMYNLRKANESLKANWGQYMTRCTFNWRMMKTIFTELHVYDEKKNYKPFDAEKEEPLFALQRKVLPS</sequence>
<keyword evidence="2" id="KW-1185">Reference proteome</keyword>
<organism evidence="1 2">
    <name type="scientific">Monoraphidium neglectum</name>
    <dbReference type="NCBI Taxonomy" id="145388"/>
    <lineage>
        <taxon>Eukaryota</taxon>
        <taxon>Viridiplantae</taxon>
        <taxon>Chlorophyta</taxon>
        <taxon>core chlorophytes</taxon>
        <taxon>Chlorophyceae</taxon>
        <taxon>CS clade</taxon>
        <taxon>Sphaeropleales</taxon>
        <taxon>Selenastraceae</taxon>
        <taxon>Monoraphidium</taxon>
    </lineage>
</organism>
<evidence type="ECO:0000313" key="2">
    <source>
        <dbReference type="Proteomes" id="UP000054498"/>
    </source>
</evidence>
<dbReference type="GeneID" id="25740536"/>
<dbReference type="AlphaFoldDB" id="A0A0D2N255"/>
<dbReference type="KEGG" id="mng:MNEG_7660"/>
<dbReference type="OrthoDB" id="10260134at2759"/>
<dbReference type="Proteomes" id="UP000054498">
    <property type="component" value="Unassembled WGS sequence"/>
</dbReference>
<reference evidence="1 2" key="1">
    <citation type="journal article" date="2013" name="BMC Genomics">
        <title>Reconstruction of the lipid metabolism for the microalga Monoraphidium neglectum from its genome sequence reveals characteristics suitable for biofuel production.</title>
        <authorList>
            <person name="Bogen C."/>
            <person name="Al-Dilaimi A."/>
            <person name="Albersmeier A."/>
            <person name="Wichmann J."/>
            <person name="Grundmann M."/>
            <person name="Rupp O."/>
            <person name="Lauersen K.J."/>
            <person name="Blifernez-Klassen O."/>
            <person name="Kalinowski J."/>
            <person name="Goesmann A."/>
            <person name="Mussgnug J.H."/>
            <person name="Kruse O."/>
        </authorList>
    </citation>
    <scope>NUCLEOTIDE SEQUENCE [LARGE SCALE GENOMIC DNA]</scope>
    <source>
        <strain evidence="1 2">SAG 48.87</strain>
    </source>
</reference>
<evidence type="ECO:0000313" key="1">
    <source>
        <dbReference type="EMBL" id="KIZ00306.1"/>
    </source>
</evidence>
<dbReference type="EC" id="1.14.19.-" evidence="1"/>
<dbReference type="STRING" id="145388.A0A0D2N255"/>
<dbReference type="GO" id="GO:0016491">
    <property type="term" value="F:oxidoreductase activity"/>
    <property type="evidence" value="ECO:0007669"/>
    <property type="project" value="UniProtKB-KW"/>
</dbReference>
<dbReference type="EMBL" id="KK101595">
    <property type="protein sequence ID" value="KIZ00306.1"/>
    <property type="molecule type" value="Genomic_DNA"/>
</dbReference>
<dbReference type="RefSeq" id="XP_013899325.1">
    <property type="nucleotide sequence ID" value="XM_014043871.1"/>
</dbReference>